<evidence type="ECO:0000313" key="2">
    <source>
        <dbReference type="EMBL" id="VDL69104.1"/>
    </source>
</evidence>
<accession>A0A0N4XSL2</accession>
<evidence type="ECO:0000256" key="1">
    <source>
        <dbReference type="SAM" id="MobiDB-lite"/>
    </source>
</evidence>
<organism evidence="4">
    <name type="scientific">Nippostrongylus brasiliensis</name>
    <name type="common">Rat hookworm</name>
    <dbReference type="NCBI Taxonomy" id="27835"/>
    <lineage>
        <taxon>Eukaryota</taxon>
        <taxon>Metazoa</taxon>
        <taxon>Ecdysozoa</taxon>
        <taxon>Nematoda</taxon>
        <taxon>Chromadorea</taxon>
        <taxon>Rhabditida</taxon>
        <taxon>Rhabditina</taxon>
        <taxon>Rhabditomorpha</taxon>
        <taxon>Strongyloidea</taxon>
        <taxon>Heligmosomidae</taxon>
        <taxon>Nippostrongylus</taxon>
    </lineage>
</organism>
<reference evidence="2 3" key="2">
    <citation type="submission" date="2018-11" db="EMBL/GenBank/DDBJ databases">
        <authorList>
            <consortium name="Pathogen Informatics"/>
        </authorList>
    </citation>
    <scope>NUCLEOTIDE SEQUENCE [LARGE SCALE GENOMIC DNA]</scope>
</reference>
<reference evidence="4" key="1">
    <citation type="submission" date="2017-02" db="UniProtKB">
        <authorList>
            <consortium name="WormBaseParasite"/>
        </authorList>
    </citation>
    <scope>IDENTIFICATION</scope>
</reference>
<name>A0A0N4XSL2_NIPBR</name>
<evidence type="ECO:0000313" key="4">
    <source>
        <dbReference type="WBParaSite" id="NBR_0000551401-mRNA-1"/>
    </source>
</evidence>
<feature type="region of interest" description="Disordered" evidence="1">
    <location>
        <begin position="23"/>
        <end position="43"/>
    </location>
</feature>
<keyword evidence="3" id="KW-1185">Reference proteome</keyword>
<dbReference type="Proteomes" id="UP000271162">
    <property type="component" value="Unassembled WGS sequence"/>
</dbReference>
<dbReference type="AlphaFoldDB" id="A0A0N4XSL2"/>
<evidence type="ECO:0000313" key="3">
    <source>
        <dbReference type="Proteomes" id="UP000271162"/>
    </source>
</evidence>
<gene>
    <name evidence="2" type="ORF">NBR_LOCUS5515</name>
</gene>
<protein>
    <submittedName>
        <fullName evidence="2 4">Uncharacterized protein</fullName>
    </submittedName>
</protein>
<sequence>MNGGLSDGGWLVEAGGVQCCRARRDGQTARKHVGISKSETNQI</sequence>
<proteinExistence type="predicted"/>
<dbReference type="WBParaSite" id="NBR_0000551401-mRNA-1">
    <property type="protein sequence ID" value="NBR_0000551401-mRNA-1"/>
    <property type="gene ID" value="NBR_0000551401"/>
</dbReference>
<dbReference type="EMBL" id="UYSL01013634">
    <property type="protein sequence ID" value="VDL69104.1"/>
    <property type="molecule type" value="Genomic_DNA"/>
</dbReference>